<dbReference type="EMBL" id="DVMW01000028">
    <property type="protein sequence ID" value="HIU35774.1"/>
    <property type="molecule type" value="Genomic_DNA"/>
</dbReference>
<evidence type="ECO:0000256" key="2">
    <source>
        <dbReference type="ARBA" id="ARBA00010876"/>
    </source>
</evidence>
<evidence type="ECO:0000256" key="3">
    <source>
        <dbReference type="PIRSR" id="PIRSR606225-1"/>
    </source>
</evidence>
<dbReference type="InterPro" id="IPR050188">
    <property type="entry name" value="RluA_PseudoU_synthase"/>
</dbReference>
<dbReference type="Pfam" id="PF00849">
    <property type="entry name" value="PseudoU_synth_2"/>
    <property type="match status" value="1"/>
</dbReference>
<protein>
    <recommendedName>
        <fullName evidence="4">Pseudouridine synthase</fullName>
        <ecNumber evidence="4">5.4.99.-</ecNumber>
    </recommendedName>
</protein>
<dbReference type="InterPro" id="IPR006225">
    <property type="entry name" value="PsdUridine_synth_RluC/D"/>
</dbReference>
<dbReference type="CDD" id="cd02869">
    <property type="entry name" value="PseudoU_synth_RluA_like"/>
    <property type="match status" value="1"/>
</dbReference>
<dbReference type="EC" id="5.4.99.-" evidence="4"/>
<reference evidence="6" key="1">
    <citation type="submission" date="2020-10" db="EMBL/GenBank/DDBJ databases">
        <authorList>
            <person name="Gilroy R."/>
        </authorList>
    </citation>
    <scope>NUCLEOTIDE SEQUENCE</scope>
    <source>
        <strain evidence="6">ChiGjej1B1-19959</strain>
    </source>
</reference>
<dbReference type="InterPro" id="IPR020103">
    <property type="entry name" value="PsdUridine_synth_cat_dom_sf"/>
</dbReference>
<dbReference type="PANTHER" id="PTHR21600">
    <property type="entry name" value="MITOCHONDRIAL RNA PSEUDOURIDINE SYNTHASE"/>
    <property type="match status" value="1"/>
</dbReference>
<dbReference type="Proteomes" id="UP000824071">
    <property type="component" value="Unassembled WGS sequence"/>
</dbReference>
<comment type="catalytic activity">
    <reaction evidence="1 4">
        <text>a uridine in RNA = a pseudouridine in RNA</text>
        <dbReference type="Rhea" id="RHEA:48348"/>
        <dbReference type="Rhea" id="RHEA-COMP:12068"/>
        <dbReference type="Rhea" id="RHEA-COMP:12069"/>
        <dbReference type="ChEBI" id="CHEBI:65314"/>
        <dbReference type="ChEBI" id="CHEBI:65315"/>
    </reaction>
</comment>
<evidence type="ECO:0000313" key="6">
    <source>
        <dbReference type="EMBL" id="HIU35774.1"/>
    </source>
</evidence>
<evidence type="ECO:0000256" key="4">
    <source>
        <dbReference type="RuleBase" id="RU362028"/>
    </source>
</evidence>
<gene>
    <name evidence="6" type="ORF">IAC53_04100</name>
</gene>
<accession>A0A9D1IH87</accession>
<dbReference type="PANTHER" id="PTHR21600:SF35">
    <property type="entry name" value="PSEUDOURIDINE SYNTHASE"/>
    <property type="match status" value="1"/>
</dbReference>
<sequence>MRVLHFTVPPEYDGKKAREFLRRGAGVSARLLRALKADPMGVCRGGRPLRMVDLLRTGDRLTLTLPDERGAGGTRALLPLPLEVLYEDDDLLVVNKPAGLAMHETHNHQGDALSNAVAYYLRQKGSAAVFRTVGRLDKGTSGAVVCAKHKYGAAKLSGHIEKEYLAAACGVYEGRGTIDAPICRPDPGKTLRAVGEPGEAAVTNWEALWTDGKISLLRVRPETGRTHQIRVHFASLGTPLVGDDMYKSPDTRLSHQALHCARIRFTHPVSGKALDLYAPLPTDMAALLPAGVLQALFEEET</sequence>
<comment type="similarity">
    <text evidence="2 4">Belongs to the pseudouridine synthase RluA family.</text>
</comment>
<dbReference type="InterPro" id="IPR006145">
    <property type="entry name" value="PsdUridine_synth_RsuA/RluA"/>
</dbReference>
<organism evidence="6 7">
    <name type="scientific">Candidatus Fimenecus excrementigallinarum</name>
    <dbReference type="NCBI Taxonomy" id="2840816"/>
    <lineage>
        <taxon>Bacteria</taxon>
        <taxon>Bacillati</taxon>
        <taxon>Bacillota</taxon>
        <taxon>Clostridia</taxon>
        <taxon>Candidatus Fimenecus</taxon>
    </lineage>
</organism>
<evidence type="ECO:0000256" key="1">
    <source>
        <dbReference type="ARBA" id="ARBA00000073"/>
    </source>
</evidence>
<dbReference type="NCBIfam" id="TIGR00005">
    <property type="entry name" value="rluA_subfam"/>
    <property type="match status" value="1"/>
</dbReference>
<dbReference type="GO" id="GO:0009982">
    <property type="term" value="F:pseudouridine synthase activity"/>
    <property type="evidence" value="ECO:0007669"/>
    <property type="project" value="InterPro"/>
</dbReference>
<feature type="active site" evidence="3">
    <location>
        <position position="137"/>
    </location>
</feature>
<keyword evidence="4" id="KW-0413">Isomerase</keyword>
<dbReference type="GO" id="GO:0003723">
    <property type="term" value="F:RNA binding"/>
    <property type="evidence" value="ECO:0007669"/>
    <property type="project" value="InterPro"/>
</dbReference>
<dbReference type="GO" id="GO:0140098">
    <property type="term" value="F:catalytic activity, acting on RNA"/>
    <property type="evidence" value="ECO:0007669"/>
    <property type="project" value="UniProtKB-ARBA"/>
</dbReference>
<dbReference type="SUPFAM" id="SSF55120">
    <property type="entry name" value="Pseudouridine synthase"/>
    <property type="match status" value="1"/>
</dbReference>
<proteinExistence type="inferred from homology"/>
<name>A0A9D1IH87_9FIRM</name>
<dbReference type="GO" id="GO:0000455">
    <property type="term" value="P:enzyme-directed rRNA pseudouridine synthesis"/>
    <property type="evidence" value="ECO:0007669"/>
    <property type="project" value="TreeGrafter"/>
</dbReference>
<reference evidence="6" key="2">
    <citation type="journal article" date="2021" name="PeerJ">
        <title>Extensive microbial diversity within the chicken gut microbiome revealed by metagenomics and culture.</title>
        <authorList>
            <person name="Gilroy R."/>
            <person name="Ravi A."/>
            <person name="Getino M."/>
            <person name="Pursley I."/>
            <person name="Horton D.L."/>
            <person name="Alikhan N.F."/>
            <person name="Baker D."/>
            <person name="Gharbi K."/>
            <person name="Hall N."/>
            <person name="Watson M."/>
            <person name="Adriaenssens E.M."/>
            <person name="Foster-Nyarko E."/>
            <person name="Jarju S."/>
            <person name="Secka A."/>
            <person name="Antonio M."/>
            <person name="Oren A."/>
            <person name="Chaudhuri R.R."/>
            <person name="La Ragione R."/>
            <person name="Hildebrand F."/>
            <person name="Pallen M.J."/>
        </authorList>
    </citation>
    <scope>NUCLEOTIDE SEQUENCE</scope>
    <source>
        <strain evidence="6">ChiGjej1B1-19959</strain>
    </source>
</reference>
<comment type="function">
    <text evidence="4">Responsible for synthesis of pseudouridine from uracil.</text>
</comment>
<comment type="caution">
    <text evidence="6">The sequence shown here is derived from an EMBL/GenBank/DDBJ whole genome shotgun (WGS) entry which is preliminary data.</text>
</comment>
<feature type="domain" description="Pseudouridine synthase RsuA/RluA-like" evidence="5">
    <location>
        <begin position="90"/>
        <end position="235"/>
    </location>
</feature>
<dbReference type="Gene3D" id="3.30.2350.10">
    <property type="entry name" value="Pseudouridine synthase"/>
    <property type="match status" value="1"/>
</dbReference>
<evidence type="ECO:0000259" key="5">
    <source>
        <dbReference type="Pfam" id="PF00849"/>
    </source>
</evidence>
<evidence type="ECO:0000313" key="7">
    <source>
        <dbReference type="Proteomes" id="UP000824071"/>
    </source>
</evidence>
<dbReference type="AlphaFoldDB" id="A0A9D1IH87"/>